<name>A0ABU5KPS7_9BACL</name>
<dbReference type="Proteomes" id="UP001292084">
    <property type="component" value="Unassembled WGS sequence"/>
</dbReference>
<feature type="transmembrane region" description="Helical" evidence="1">
    <location>
        <begin position="6"/>
        <end position="26"/>
    </location>
</feature>
<keyword evidence="1" id="KW-0472">Membrane</keyword>
<comment type="caution">
    <text evidence="2">The sequence shown here is derived from an EMBL/GenBank/DDBJ whole genome shotgun (WGS) entry which is preliminary data.</text>
</comment>
<evidence type="ECO:0000313" key="3">
    <source>
        <dbReference type="Proteomes" id="UP001292084"/>
    </source>
</evidence>
<feature type="transmembrane region" description="Helical" evidence="1">
    <location>
        <begin position="33"/>
        <end position="54"/>
    </location>
</feature>
<reference evidence="2 3" key="1">
    <citation type="submission" date="2023-12" db="EMBL/GenBank/DDBJ databases">
        <title>Jeotgalibacillus haloalkaliphilus sp. nov., a novel salt-tolerant bacteria, isolated from the estuary of the Fenhe River into the Yellow River.</title>
        <authorList>
            <person name="Li Y."/>
        </authorList>
    </citation>
    <scope>NUCLEOTIDE SEQUENCE [LARGE SCALE GENOMIC DNA]</scope>
    <source>
        <strain evidence="2 3">HH7-29</strain>
    </source>
</reference>
<evidence type="ECO:0000256" key="1">
    <source>
        <dbReference type="SAM" id="Phobius"/>
    </source>
</evidence>
<dbReference type="EMBL" id="JAXQNN010000003">
    <property type="protein sequence ID" value="MDZ5712710.1"/>
    <property type="molecule type" value="Genomic_DNA"/>
</dbReference>
<organism evidence="2 3">
    <name type="scientific">Jeotgalibacillus haloalkalitolerans</name>
    <dbReference type="NCBI Taxonomy" id="3104292"/>
    <lineage>
        <taxon>Bacteria</taxon>
        <taxon>Bacillati</taxon>
        <taxon>Bacillota</taxon>
        <taxon>Bacilli</taxon>
        <taxon>Bacillales</taxon>
        <taxon>Caryophanaceae</taxon>
        <taxon>Jeotgalibacillus</taxon>
    </lineage>
</organism>
<dbReference type="RefSeq" id="WP_322421689.1">
    <property type="nucleotide sequence ID" value="NZ_JAXQNN010000003.1"/>
</dbReference>
<accession>A0ABU5KPS7</accession>
<gene>
    <name evidence="2" type="ORF">UFB30_10775</name>
</gene>
<keyword evidence="1" id="KW-1133">Transmembrane helix</keyword>
<protein>
    <submittedName>
        <fullName evidence="2">Uncharacterized protein</fullName>
    </submittedName>
</protein>
<keyword evidence="1" id="KW-0812">Transmembrane</keyword>
<evidence type="ECO:0000313" key="2">
    <source>
        <dbReference type="EMBL" id="MDZ5712710.1"/>
    </source>
</evidence>
<sequence>MDSSLIAILVFFVVMMIISSSVNILLKTTSKMDWVVTLLVSLGFSIVFTGVFIVY</sequence>
<proteinExistence type="predicted"/>
<keyword evidence="3" id="KW-1185">Reference proteome</keyword>